<name>A0A518G0S2_9BACT</name>
<sequence length="216" mass="24236">MAVHESSCCCPTSEFIQSVESVIAAMIRLKVRLLREMTVSPRLLVLAVFANVAIVFAATGTQAQDIARDDATRAAIKPTIVEIEAVMLGKKHRPLAEFVATDAIFEEADSPLIPYLERIIANTSDEGERSFPEKSKLFWTMLPESTLLPIFKRYPKLDPTQAILVFRELDRRNGQLKAIGYVLQRFDREWKVVFGFDGNGPEDQLSKNAIPFEPVP</sequence>
<keyword evidence="1" id="KW-0812">Transmembrane</keyword>
<dbReference type="EMBL" id="CP036298">
    <property type="protein sequence ID" value="QDV22207.1"/>
    <property type="molecule type" value="Genomic_DNA"/>
</dbReference>
<protein>
    <submittedName>
        <fullName evidence="2">Uncharacterized protein</fullName>
    </submittedName>
</protein>
<proteinExistence type="predicted"/>
<evidence type="ECO:0000256" key="1">
    <source>
        <dbReference type="SAM" id="Phobius"/>
    </source>
</evidence>
<accession>A0A518G0S2</accession>
<dbReference type="Proteomes" id="UP000318017">
    <property type="component" value="Chromosome"/>
</dbReference>
<gene>
    <name evidence="2" type="ORF">Q31a_04910</name>
</gene>
<evidence type="ECO:0000313" key="2">
    <source>
        <dbReference type="EMBL" id="QDV22207.1"/>
    </source>
</evidence>
<feature type="transmembrane region" description="Helical" evidence="1">
    <location>
        <begin position="39"/>
        <end position="58"/>
    </location>
</feature>
<keyword evidence="1" id="KW-0472">Membrane</keyword>
<organism evidence="2 3">
    <name type="scientific">Aureliella helgolandensis</name>
    <dbReference type="NCBI Taxonomy" id="2527968"/>
    <lineage>
        <taxon>Bacteria</taxon>
        <taxon>Pseudomonadati</taxon>
        <taxon>Planctomycetota</taxon>
        <taxon>Planctomycetia</taxon>
        <taxon>Pirellulales</taxon>
        <taxon>Pirellulaceae</taxon>
        <taxon>Aureliella</taxon>
    </lineage>
</organism>
<dbReference type="KEGG" id="ahel:Q31a_04910"/>
<keyword evidence="1" id="KW-1133">Transmembrane helix</keyword>
<evidence type="ECO:0000313" key="3">
    <source>
        <dbReference type="Proteomes" id="UP000318017"/>
    </source>
</evidence>
<keyword evidence="3" id="KW-1185">Reference proteome</keyword>
<dbReference type="AlphaFoldDB" id="A0A518G0S2"/>
<reference evidence="2 3" key="1">
    <citation type="submission" date="2019-02" db="EMBL/GenBank/DDBJ databases">
        <title>Deep-cultivation of Planctomycetes and their phenomic and genomic characterization uncovers novel biology.</title>
        <authorList>
            <person name="Wiegand S."/>
            <person name="Jogler M."/>
            <person name="Boedeker C."/>
            <person name="Pinto D."/>
            <person name="Vollmers J."/>
            <person name="Rivas-Marin E."/>
            <person name="Kohn T."/>
            <person name="Peeters S.H."/>
            <person name="Heuer A."/>
            <person name="Rast P."/>
            <person name="Oberbeckmann S."/>
            <person name="Bunk B."/>
            <person name="Jeske O."/>
            <person name="Meyerdierks A."/>
            <person name="Storesund J.E."/>
            <person name="Kallscheuer N."/>
            <person name="Luecker S."/>
            <person name="Lage O.M."/>
            <person name="Pohl T."/>
            <person name="Merkel B.J."/>
            <person name="Hornburger P."/>
            <person name="Mueller R.-W."/>
            <person name="Bruemmer F."/>
            <person name="Labrenz M."/>
            <person name="Spormann A.M."/>
            <person name="Op den Camp H."/>
            <person name="Overmann J."/>
            <person name="Amann R."/>
            <person name="Jetten M.S.M."/>
            <person name="Mascher T."/>
            <person name="Medema M.H."/>
            <person name="Devos D.P."/>
            <person name="Kaster A.-K."/>
            <person name="Ovreas L."/>
            <person name="Rohde M."/>
            <person name="Galperin M.Y."/>
            <person name="Jogler C."/>
        </authorList>
    </citation>
    <scope>NUCLEOTIDE SEQUENCE [LARGE SCALE GENOMIC DNA]</scope>
    <source>
        <strain evidence="2 3">Q31a</strain>
    </source>
</reference>